<dbReference type="RefSeq" id="WP_196193272.1">
    <property type="nucleotide sequence ID" value="NZ_JADPRT010000003.1"/>
</dbReference>
<dbReference type="AlphaFoldDB" id="A0A931FF58"/>
<gene>
    <name evidence="2" type="ORF">I2501_08635</name>
</gene>
<name>A0A931FF58_9ACTN</name>
<protein>
    <recommendedName>
        <fullName evidence="4">ATP-binding protein</fullName>
    </recommendedName>
</protein>
<evidence type="ECO:0000313" key="3">
    <source>
        <dbReference type="Proteomes" id="UP000657385"/>
    </source>
</evidence>
<keyword evidence="1" id="KW-0732">Signal</keyword>
<dbReference type="Proteomes" id="UP000657385">
    <property type="component" value="Unassembled WGS sequence"/>
</dbReference>
<comment type="caution">
    <text evidence="2">The sequence shown here is derived from an EMBL/GenBank/DDBJ whole genome shotgun (WGS) entry which is preliminary data.</text>
</comment>
<feature type="chain" id="PRO_5038788443" description="ATP-binding protein" evidence="1">
    <location>
        <begin position="29"/>
        <end position="126"/>
    </location>
</feature>
<feature type="signal peptide" evidence="1">
    <location>
        <begin position="1"/>
        <end position="28"/>
    </location>
</feature>
<dbReference type="EMBL" id="JADPRT010000003">
    <property type="protein sequence ID" value="MBF9068104.1"/>
    <property type="molecule type" value="Genomic_DNA"/>
</dbReference>
<evidence type="ECO:0000313" key="2">
    <source>
        <dbReference type="EMBL" id="MBF9068104.1"/>
    </source>
</evidence>
<evidence type="ECO:0008006" key="4">
    <source>
        <dbReference type="Google" id="ProtNLM"/>
    </source>
</evidence>
<sequence>MRKTARTAALTTILLGAAGIAAATPAAALTTASGARPSAELQPTSVGPAMAGLTGAVPYVLAPAKDFRLDPLANSSADPLNNGVAFLPDSPGAAPLSTKPVTNGLSHGGGLASLPLVGGAANLLPG</sequence>
<organism evidence="2 3">
    <name type="scientific">Streptacidiphilus fuscans</name>
    <dbReference type="NCBI Taxonomy" id="2789292"/>
    <lineage>
        <taxon>Bacteria</taxon>
        <taxon>Bacillati</taxon>
        <taxon>Actinomycetota</taxon>
        <taxon>Actinomycetes</taxon>
        <taxon>Kitasatosporales</taxon>
        <taxon>Streptomycetaceae</taxon>
        <taxon>Streptacidiphilus</taxon>
    </lineage>
</organism>
<reference evidence="2" key="1">
    <citation type="submission" date="2020-11" db="EMBL/GenBank/DDBJ databases">
        <title>Isolation and identification of active actinomycetes.</title>
        <authorList>
            <person name="Yu B."/>
        </authorList>
    </citation>
    <scope>NUCLEOTIDE SEQUENCE</scope>
    <source>
        <strain evidence="2">NEAU-YB345</strain>
    </source>
</reference>
<evidence type="ECO:0000256" key="1">
    <source>
        <dbReference type="SAM" id="SignalP"/>
    </source>
</evidence>
<keyword evidence="3" id="KW-1185">Reference proteome</keyword>
<accession>A0A931FF58</accession>
<proteinExistence type="predicted"/>